<gene>
    <name evidence="1" type="ORF">MRB53_001281</name>
</gene>
<organism evidence="1 2">
    <name type="scientific">Persea americana</name>
    <name type="common">Avocado</name>
    <dbReference type="NCBI Taxonomy" id="3435"/>
    <lineage>
        <taxon>Eukaryota</taxon>
        <taxon>Viridiplantae</taxon>
        <taxon>Streptophyta</taxon>
        <taxon>Embryophyta</taxon>
        <taxon>Tracheophyta</taxon>
        <taxon>Spermatophyta</taxon>
        <taxon>Magnoliopsida</taxon>
        <taxon>Magnoliidae</taxon>
        <taxon>Laurales</taxon>
        <taxon>Lauraceae</taxon>
        <taxon>Persea</taxon>
    </lineage>
</organism>
<reference evidence="1 2" key="1">
    <citation type="journal article" date="2022" name="Hortic Res">
        <title>A haplotype resolved chromosomal level avocado genome allows analysis of novel avocado genes.</title>
        <authorList>
            <person name="Nath O."/>
            <person name="Fletcher S.J."/>
            <person name="Hayward A."/>
            <person name="Shaw L.M."/>
            <person name="Masouleh A.K."/>
            <person name="Furtado A."/>
            <person name="Henry R.J."/>
            <person name="Mitter N."/>
        </authorList>
    </citation>
    <scope>NUCLEOTIDE SEQUENCE [LARGE SCALE GENOMIC DNA]</scope>
    <source>
        <strain evidence="2">cv. Hass</strain>
    </source>
</reference>
<keyword evidence="2" id="KW-1185">Reference proteome</keyword>
<protein>
    <submittedName>
        <fullName evidence="1">Uncharacterized protein</fullName>
    </submittedName>
</protein>
<dbReference type="Proteomes" id="UP001234297">
    <property type="component" value="Chromosome 1"/>
</dbReference>
<evidence type="ECO:0000313" key="2">
    <source>
        <dbReference type="Proteomes" id="UP001234297"/>
    </source>
</evidence>
<sequence length="210" mass="23089">MNENNASVSNSSRGAQLNEPPVYYYFPRNLEEHGSLSSTRTTDSSLSMGLLVDTNPDTYRAPPAPLPYDVDLGRPRASSGILVNSGNKLGTVQAADSQSVGEALTDSGLKGSVTREELEALDCKNETDDKQGSPKVDEVEPSKLCESIVLATNEEDVCPTCLEEYDADNPRIMTKCDHHFHLSCILEWKERSDTCPVCDKEMEFDHAFPQ</sequence>
<comment type="caution">
    <text evidence="1">The sequence shown here is derived from an EMBL/GenBank/DDBJ whole genome shotgun (WGS) entry which is preliminary data.</text>
</comment>
<evidence type="ECO:0000313" key="1">
    <source>
        <dbReference type="EMBL" id="KAJ8648258.1"/>
    </source>
</evidence>
<name>A0ACC2MRY0_PERAE</name>
<dbReference type="EMBL" id="CM056809">
    <property type="protein sequence ID" value="KAJ8648258.1"/>
    <property type="molecule type" value="Genomic_DNA"/>
</dbReference>
<proteinExistence type="predicted"/>
<accession>A0ACC2MRY0</accession>